<keyword evidence="3 7" id="KW-0732">Signal</keyword>
<reference evidence="9 10" key="1">
    <citation type="journal article" date="2019" name="Int. J. Syst. Evol. Microbiol.">
        <title>The Global Catalogue of Microorganisms (GCM) 10K type strain sequencing project: providing services to taxonomists for standard genome sequencing and annotation.</title>
        <authorList>
            <consortium name="The Broad Institute Genomics Platform"/>
            <consortium name="The Broad Institute Genome Sequencing Center for Infectious Disease"/>
            <person name="Wu L."/>
            <person name="Ma J."/>
        </authorList>
    </citation>
    <scope>NUCLEOTIDE SEQUENCE [LARGE SCALE GENOMIC DNA]</scope>
    <source>
        <strain evidence="9 10">JCM 10425</strain>
    </source>
</reference>
<evidence type="ECO:0000256" key="3">
    <source>
        <dbReference type="ARBA" id="ARBA00022729"/>
    </source>
</evidence>
<dbReference type="RefSeq" id="WP_344654145.1">
    <property type="nucleotide sequence ID" value="NZ_BAAAGX010000042.1"/>
</dbReference>
<evidence type="ECO:0000256" key="5">
    <source>
        <dbReference type="SAM" id="MobiDB-lite"/>
    </source>
</evidence>
<gene>
    <name evidence="9" type="ORF">GCM10009539_79710</name>
</gene>
<accession>A0ABN0V865</accession>
<feature type="compositionally biased region" description="Low complexity" evidence="5">
    <location>
        <begin position="93"/>
        <end position="108"/>
    </location>
</feature>
<keyword evidence="6" id="KW-0812">Transmembrane</keyword>
<feature type="chain" id="PRO_5046652382" description="Gram-positive cocci surface proteins LPxTG domain-containing protein" evidence="7">
    <location>
        <begin position="34"/>
        <end position="198"/>
    </location>
</feature>
<evidence type="ECO:0000256" key="6">
    <source>
        <dbReference type="SAM" id="Phobius"/>
    </source>
</evidence>
<evidence type="ECO:0000313" key="10">
    <source>
        <dbReference type="Proteomes" id="UP001500967"/>
    </source>
</evidence>
<evidence type="ECO:0000256" key="2">
    <source>
        <dbReference type="ARBA" id="ARBA00022525"/>
    </source>
</evidence>
<feature type="domain" description="Gram-positive cocci surface proteins LPxTG" evidence="8">
    <location>
        <begin position="163"/>
        <end position="198"/>
    </location>
</feature>
<evidence type="ECO:0000259" key="8">
    <source>
        <dbReference type="PROSITE" id="PS50847"/>
    </source>
</evidence>
<dbReference type="PROSITE" id="PS50847">
    <property type="entry name" value="GRAM_POS_ANCHORING"/>
    <property type="match status" value="1"/>
</dbReference>
<feature type="transmembrane region" description="Helical" evidence="6">
    <location>
        <begin position="174"/>
        <end position="192"/>
    </location>
</feature>
<name>A0ABN0V865_9ACTN</name>
<keyword evidence="1" id="KW-0134">Cell wall</keyword>
<feature type="region of interest" description="Disordered" evidence="5">
    <location>
        <begin position="60"/>
        <end position="172"/>
    </location>
</feature>
<proteinExistence type="predicted"/>
<dbReference type="NCBIfam" id="TIGR01167">
    <property type="entry name" value="LPXTG_anchor"/>
    <property type="match status" value="1"/>
</dbReference>
<sequence length="198" mass="19949">MKPRFRRLAYAGAATVGTAVTAFVLAGGPSAHAEQCEGAVTQPLAVECVSEAQAGTAIEARSGVRLAETPNVASPPAEENEGGAVQPGASTGPEVPENQPVQPQASTPPEVPETTPPGEETTPPGQPQQPAESTPPGQPQQPEESTPPGQPQQPETGQNQPELPVTGRDEGAKAAGLGAGILAAGAALVVAARKRRRS</sequence>
<dbReference type="EMBL" id="BAAAGX010000042">
    <property type="protein sequence ID" value="GAA0279871.1"/>
    <property type="molecule type" value="Genomic_DNA"/>
</dbReference>
<keyword evidence="6" id="KW-0472">Membrane</keyword>
<keyword evidence="4" id="KW-0572">Peptidoglycan-anchor</keyword>
<evidence type="ECO:0000256" key="7">
    <source>
        <dbReference type="SAM" id="SignalP"/>
    </source>
</evidence>
<evidence type="ECO:0000256" key="1">
    <source>
        <dbReference type="ARBA" id="ARBA00022512"/>
    </source>
</evidence>
<feature type="signal peptide" evidence="7">
    <location>
        <begin position="1"/>
        <end position="33"/>
    </location>
</feature>
<keyword evidence="6" id="KW-1133">Transmembrane helix</keyword>
<keyword evidence="2" id="KW-0964">Secreted</keyword>
<evidence type="ECO:0000313" key="9">
    <source>
        <dbReference type="EMBL" id="GAA0279871.1"/>
    </source>
</evidence>
<comment type="caution">
    <text evidence="9">The sequence shown here is derived from an EMBL/GenBank/DDBJ whole genome shotgun (WGS) entry which is preliminary data.</text>
</comment>
<organism evidence="9 10">
    <name type="scientific">Cryptosporangium japonicum</name>
    <dbReference type="NCBI Taxonomy" id="80872"/>
    <lineage>
        <taxon>Bacteria</taxon>
        <taxon>Bacillati</taxon>
        <taxon>Actinomycetota</taxon>
        <taxon>Actinomycetes</taxon>
        <taxon>Cryptosporangiales</taxon>
        <taxon>Cryptosporangiaceae</taxon>
        <taxon>Cryptosporangium</taxon>
    </lineage>
</organism>
<dbReference type="InterPro" id="IPR019931">
    <property type="entry name" value="LPXTG_anchor"/>
</dbReference>
<evidence type="ECO:0000256" key="4">
    <source>
        <dbReference type="ARBA" id="ARBA00023088"/>
    </source>
</evidence>
<feature type="compositionally biased region" description="Low complexity" evidence="5">
    <location>
        <begin position="116"/>
        <end position="162"/>
    </location>
</feature>
<protein>
    <recommendedName>
        <fullName evidence="8">Gram-positive cocci surface proteins LPxTG domain-containing protein</fullName>
    </recommendedName>
</protein>
<keyword evidence="10" id="KW-1185">Reference proteome</keyword>
<dbReference type="Proteomes" id="UP001500967">
    <property type="component" value="Unassembled WGS sequence"/>
</dbReference>